<comment type="caution">
    <text evidence="2">The sequence shown here is derived from an EMBL/GenBank/DDBJ whole genome shotgun (WGS) entry which is preliminary data.</text>
</comment>
<sequence>MTAPSSPVTAPAAVDKSHASLASSLSFFLLPLASPLHHHCTAIESSIFFFTSHHHRHPHALSATFAVSTSRFRCRRSASSSFIADLCTSSSSLSFPSPPSSSRPALQIC</sequence>
<accession>A0ABU6TW14</accession>
<dbReference type="EMBL" id="JASCZI010092252">
    <property type="protein sequence ID" value="MED6152111.1"/>
    <property type="molecule type" value="Genomic_DNA"/>
</dbReference>
<evidence type="ECO:0000256" key="1">
    <source>
        <dbReference type="SAM" id="MobiDB-lite"/>
    </source>
</evidence>
<gene>
    <name evidence="2" type="ORF">PIB30_088846</name>
</gene>
<proteinExistence type="predicted"/>
<keyword evidence="3" id="KW-1185">Reference proteome</keyword>
<organism evidence="2 3">
    <name type="scientific">Stylosanthes scabra</name>
    <dbReference type="NCBI Taxonomy" id="79078"/>
    <lineage>
        <taxon>Eukaryota</taxon>
        <taxon>Viridiplantae</taxon>
        <taxon>Streptophyta</taxon>
        <taxon>Embryophyta</taxon>
        <taxon>Tracheophyta</taxon>
        <taxon>Spermatophyta</taxon>
        <taxon>Magnoliopsida</taxon>
        <taxon>eudicotyledons</taxon>
        <taxon>Gunneridae</taxon>
        <taxon>Pentapetalae</taxon>
        <taxon>rosids</taxon>
        <taxon>fabids</taxon>
        <taxon>Fabales</taxon>
        <taxon>Fabaceae</taxon>
        <taxon>Papilionoideae</taxon>
        <taxon>50 kb inversion clade</taxon>
        <taxon>dalbergioids sensu lato</taxon>
        <taxon>Dalbergieae</taxon>
        <taxon>Pterocarpus clade</taxon>
        <taxon>Stylosanthes</taxon>
    </lineage>
</organism>
<reference evidence="2 3" key="1">
    <citation type="journal article" date="2023" name="Plants (Basel)">
        <title>Bridging the Gap: Combining Genomics and Transcriptomics Approaches to Understand Stylosanthes scabra, an Orphan Legume from the Brazilian Caatinga.</title>
        <authorList>
            <person name="Ferreira-Neto J.R.C."/>
            <person name="da Silva M.D."/>
            <person name="Binneck E."/>
            <person name="de Melo N.F."/>
            <person name="da Silva R.H."/>
            <person name="de Melo A.L.T.M."/>
            <person name="Pandolfi V."/>
            <person name="Bustamante F.O."/>
            <person name="Brasileiro-Vidal A.C."/>
            <person name="Benko-Iseppon A.M."/>
        </authorList>
    </citation>
    <scope>NUCLEOTIDE SEQUENCE [LARGE SCALE GENOMIC DNA]</scope>
    <source>
        <tissue evidence="2">Leaves</tissue>
    </source>
</reference>
<feature type="non-terminal residue" evidence="2">
    <location>
        <position position="109"/>
    </location>
</feature>
<dbReference type="Proteomes" id="UP001341840">
    <property type="component" value="Unassembled WGS sequence"/>
</dbReference>
<protein>
    <submittedName>
        <fullName evidence="2">Uncharacterized protein</fullName>
    </submittedName>
</protein>
<feature type="region of interest" description="Disordered" evidence="1">
    <location>
        <begin position="89"/>
        <end position="109"/>
    </location>
</feature>
<evidence type="ECO:0000313" key="2">
    <source>
        <dbReference type="EMBL" id="MED6152111.1"/>
    </source>
</evidence>
<evidence type="ECO:0000313" key="3">
    <source>
        <dbReference type="Proteomes" id="UP001341840"/>
    </source>
</evidence>
<name>A0ABU6TW14_9FABA</name>